<evidence type="ECO:0000313" key="1">
    <source>
        <dbReference type="EMBL" id="KAK6186750.1"/>
    </source>
</evidence>
<dbReference type="Gene3D" id="2.40.70.10">
    <property type="entry name" value="Acid Proteases"/>
    <property type="match status" value="1"/>
</dbReference>
<gene>
    <name evidence="1" type="ORF">SNE40_006027</name>
</gene>
<sequence length="195" mass="21661">MGLVSTNECQDIFQRKLKLGKLDVEFKIDSGADVTCISNSVFEQVQCLTPNLKLAKPDRILYGPSNTKLIVLGSMNIDIMCETTSKISNQRVYVVNDLSIPLLGQPAIKALDLLHSSTSCTTQHQQEISSLNTVVDNNSEYVKQYPKLFSGLGKLSGDYTIRLREDAVSYAVVTSRAVKLPQYEKLKAEIDIMLK</sequence>
<comment type="caution">
    <text evidence="1">The sequence shown here is derived from an EMBL/GenBank/DDBJ whole genome shotgun (WGS) entry which is preliminary data.</text>
</comment>
<dbReference type="Proteomes" id="UP001347796">
    <property type="component" value="Unassembled WGS sequence"/>
</dbReference>
<dbReference type="EMBL" id="JAZGQO010000005">
    <property type="protein sequence ID" value="KAK6186750.1"/>
    <property type="molecule type" value="Genomic_DNA"/>
</dbReference>
<name>A0AAN8QAP9_PATCE</name>
<dbReference type="SUPFAM" id="SSF50630">
    <property type="entry name" value="Acid proteases"/>
    <property type="match status" value="1"/>
</dbReference>
<protein>
    <recommendedName>
        <fullName evidence="3">Peptidase A2 domain-containing protein</fullName>
    </recommendedName>
</protein>
<dbReference type="AlphaFoldDB" id="A0AAN8QAP9"/>
<organism evidence="1 2">
    <name type="scientific">Patella caerulea</name>
    <name type="common">Rayed Mediterranean limpet</name>
    <dbReference type="NCBI Taxonomy" id="87958"/>
    <lineage>
        <taxon>Eukaryota</taxon>
        <taxon>Metazoa</taxon>
        <taxon>Spiralia</taxon>
        <taxon>Lophotrochozoa</taxon>
        <taxon>Mollusca</taxon>
        <taxon>Gastropoda</taxon>
        <taxon>Patellogastropoda</taxon>
        <taxon>Patelloidea</taxon>
        <taxon>Patellidae</taxon>
        <taxon>Patella</taxon>
    </lineage>
</organism>
<evidence type="ECO:0000313" key="2">
    <source>
        <dbReference type="Proteomes" id="UP001347796"/>
    </source>
</evidence>
<accession>A0AAN8QAP9</accession>
<proteinExistence type="predicted"/>
<evidence type="ECO:0008006" key="3">
    <source>
        <dbReference type="Google" id="ProtNLM"/>
    </source>
</evidence>
<reference evidence="1 2" key="1">
    <citation type="submission" date="2024-01" db="EMBL/GenBank/DDBJ databases">
        <title>The genome of the rayed Mediterranean limpet Patella caerulea (Linnaeus, 1758).</title>
        <authorList>
            <person name="Anh-Thu Weber A."/>
            <person name="Halstead-Nussloch G."/>
        </authorList>
    </citation>
    <scope>NUCLEOTIDE SEQUENCE [LARGE SCALE GENOMIC DNA]</scope>
    <source>
        <strain evidence="1">AATW-2023a</strain>
        <tissue evidence="1">Whole specimen</tissue>
    </source>
</reference>
<keyword evidence="2" id="KW-1185">Reference proteome</keyword>
<dbReference type="InterPro" id="IPR021109">
    <property type="entry name" value="Peptidase_aspartic_dom_sf"/>
</dbReference>